<gene>
    <name evidence="6" type="ORF">chiPu_0017702</name>
</gene>
<comment type="similarity">
    <text evidence="1">Belongs to the stanniocalcin family.</text>
</comment>
<keyword evidence="7" id="KW-1185">Reference proteome</keyword>
<evidence type="ECO:0000256" key="1">
    <source>
        <dbReference type="ARBA" id="ARBA00008693"/>
    </source>
</evidence>
<dbReference type="Proteomes" id="UP000287033">
    <property type="component" value="Unassembled WGS sequence"/>
</dbReference>
<protein>
    <recommendedName>
        <fullName evidence="8">Stanniocalcin</fullName>
    </recommendedName>
</protein>
<dbReference type="AlphaFoldDB" id="A0A401RI99"/>
<sequence length="251" mass="28196">MLPRLALLAVLLGAWTTADELASLMEEKNTSLTSRRMRLTAQNSAEIIRCLNNALHVGCGAFACLENSTCDTDGMYDICRSFLFSAAKFDTQGKAFVKDSLKCIVNGITSKAFFTIRRCSAFQKMIADIQEECYKKLDICTMAKHNTAAIAEVIHLPDYFKNRYYNKLLRTLLDCDERTVSRIREKVMASLDSHLSGFIHLLQSDHCLSSPPHSATRNKRSATESQKLQLFLRNSKATSRLASEFTSSENE</sequence>
<dbReference type="InterPro" id="IPR004978">
    <property type="entry name" value="Stanniocalcin"/>
</dbReference>
<feature type="chain" id="PRO_5019170485" description="Stanniocalcin" evidence="5">
    <location>
        <begin position="19"/>
        <end position="251"/>
    </location>
</feature>
<keyword evidence="5" id="KW-0732">Signal</keyword>
<evidence type="ECO:0000256" key="2">
    <source>
        <dbReference type="ARBA" id="ARBA00011748"/>
    </source>
</evidence>
<dbReference type="PANTHER" id="PTHR11245">
    <property type="entry name" value="STANNIOCALCIN"/>
    <property type="match status" value="1"/>
</dbReference>
<evidence type="ECO:0000256" key="3">
    <source>
        <dbReference type="ARBA" id="ARBA00022702"/>
    </source>
</evidence>
<comment type="subunit">
    <text evidence="2">Homodimer; disulfide-linked.</text>
</comment>
<comment type="caution">
    <text evidence="6">The sequence shown here is derived from an EMBL/GenBank/DDBJ whole genome shotgun (WGS) entry which is preliminary data.</text>
</comment>
<dbReference type="GO" id="GO:0005179">
    <property type="term" value="F:hormone activity"/>
    <property type="evidence" value="ECO:0007669"/>
    <property type="project" value="UniProtKB-KW"/>
</dbReference>
<dbReference type="OMA" id="CAERTMP"/>
<accession>A0A401RI99</accession>
<dbReference type="PANTHER" id="PTHR11245:SF1">
    <property type="entry name" value="STANNIOCALCIN-1"/>
    <property type="match status" value="1"/>
</dbReference>
<organism evidence="6 7">
    <name type="scientific">Chiloscyllium punctatum</name>
    <name type="common">Brownbanded bambooshark</name>
    <name type="synonym">Hemiscyllium punctatum</name>
    <dbReference type="NCBI Taxonomy" id="137246"/>
    <lineage>
        <taxon>Eukaryota</taxon>
        <taxon>Metazoa</taxon>
        <taxon>Chordata</taxon>
        <taxon>Craniata</taxon>
        <taxon>Vertebrata</taxon>
        <taxon>Chondrichthyes</taxon>
        <taxon>Elasmobranchii</taxon>
        <taxon>Galeomorphii</taxon>
        <taxon>Galeoidea</taxon>
        <taxon>Orectolobiformes</taxon>
        <taxon>Hemiscylliidae</taxon>
        <taxon>Chiloscyllium</taxon>
    </lineage>
</organism>
<dbReference type="Pfam" id="PF03298">
    <property type="entry name" value="Stanniocalcin"/>
    <property type="match status" value="1"/>
</dbReference>
<dbReference type="EMBL" id="BEZZ01001355">
    <property type="protein sequence ID" value="GCC17854.1"/>
    <property type="molecule type" value="Genomic_DNA"/>
</dbReference>
<dbReference type="GO" id="GO:0005615">
    <property type="term" value="C:extracellular space"/>
    <property type="evidence" value="ECO:0007669"/>
    <property type="project" value="TreeGrafter"/>
</dbReference>
<keyword evidence="3" id="KW-0372">Hormone</keyword>
<evidence type="ECO:0000256" key="4">
    <source>
        <dbReference type="ARBA" id="ARBA00023157"/>
    </source>
</evidence>
<dbReference type="GO" id="GO:0006874">
    <property type="term" value="P:intracellular calcium ion homeostasis"/>
    <property type="evidence" value="ECO:0007669"/>
    <property type="project" value="TreeGrafter"/>
</dbReference>
<evidence type="ECO:0000313" key="6">
    <source>
        <dbReference type="EMBL" id="GCC17854.1"/>
    </source>
</evidence>
<evidence type="ECO:0000313" key="7">
    <source>
        <dbReference type="Proteomes" id="UP000287033"/>
    </source>
</evidence>
<name>A0A401RI99_CHIPU</name>
<proteinExistence type="inferred from homology"/>
<evidence type="ECO:0000256" key="5">
    <source>
        <dbReference type="SAM" id="SignalP"/>
    </source>
</evidence>
<dbReference type="STRING" id="137246.A0A401RI99"/>
<reference evidence="6 7" key="1">
    <citation type="journal article" date="2018" name="Nat. Ecol. Evol.">
        <title>Shark genomes provide insights into elasmobranch evolution and the origin of vertebrates.</title>
        <authorList>
            <person name="Hara Y"/>
            <person name="Yamaguchi K"/>
            <person name="Onimaru K"/>
            <person name="Kadota M"/>
            <person name="Koyanagi M"/>
            <person name="Keeley SD"/>
            <person name="Tatsumi K"/>
            <person name="Tanaka K"/>
            <person name="Motone F"/>
            <person name="Kageyama Y"/>
            <person name="Nozu R"/>
            <person name="Adachi N"/>
            <person name="Nishimura O"/>
            <person name="Nakagawa R"/>
            <person name="Tanegashima C"/>
            <person name="Kiyatake I"/>
            <person name="Matsumoto R"/>
            <person name="Murakumo K"/>
            <person name="Nishida K"/>
            <person name="Terakita A"/>
            <person name="Kuratani S"/>
            <person name="Sato K"/>
            <person name="Hyodo S Kuraku.S."/>
        </authorList>
    </citation>
    <scope>NUCLEOTIDE SEQUENCE [LARGE SCALE GENOMIC DNA]</scope>
</reference>
<dbReference type="OrthoDB" id="10025265at2759"/>
<keyword evidence="4" id="KW-1015">Disulfide bond</keyword>
<evidence type="ECO:0008006" key="8">
    <source>
        <dbReference type="Google" id="ProtNLM"/>
    </source>
</evidence>
<feature type="signal peptide" evidence="5">
    <location>
        <begin position="1"/>
        <end position="18"/>
    </location>
</feature>